<sequence>MAMNIELSETTKDEEMQLAIKDDDLDDIHDSEVFETKTIGSVELTEPILDSSDEGCLAEDKSANWILEASSKGNFTRSSIGSTEVQTLLSLLLTVMVFIAGGAYAALLNFHEVFPQVKEHVKTVVNLSIFELLTFPSATVEGFLFLWAATVTFMTSMLVILFALCLISRKWAWGPSLATLSLFVIVAMFLNFLAMLNKLVPHFITVGGGHAKVPGALIVVFYSVYIMVLVPIFAFIAQRVIDGIYTCRTGKMGETEV</sequence>
<protein>
    <recommendedName>
        <fullName evidence="4">PGG domain-containing protein</fullName>
    </recommendedName>
</protein>
<keyword evidence="3" id="KW-1185">Reference proteome</keyword>
<dbReference type="EMBL" id="JACEIK010003512">
    <property type="protein sequence ID" value="MCD9642006.1"/>
    <property type="molecule type" value="Genomic_DNA"/>
</dbReference>
<name>A0ABS8V5U9_DATST</name>
<accession>A0ABS8V5U9</accession>
<evidence type="ECO:0000256" key="1">
    <source>
        <dbReference type="SAM" id="Phobius"/>
    </source>
</evidence>
<evidence type="ECO:0000313" key="3">
    <source>
        <dbReference type="Proteomes" id="UP000823775"/>
    </source>
</evidence>
<feature type="transmembrane region" description="Helical" evidence="1">
    <location>
        <begin position="177"/>
        <end position="196"/>
    </location>
</feature>
<feature type="transmembrane region" description="Helical" evidence="1">
    <location>
        <begin position="144"/>
        <end position="165"/>
    </location>
</feature>
<feature type="transmembrane region" description="Helical" evidence="1">
    <location>
        <begin position="87"/>
        <end position="107"/>
    </location>
</feature>
<gene>
    <name evidence="2" type="ORF">HAX54_028593</name>
</gene>
<evidence type="ECO:0008006" key="4">
    <source>
        <dbReference type="Google" id="ProtNLM"/>
    </source>
</evidence>
<reference evidence="2 3" key="1">
    <citation type="journal article" date="2021" name="BMC Genomics">
        <title>Datura genome reveals duplications of psychoactive alkaloid biosynthetic genes and high mutation rate following tissue culture.</title>
        <authorList>
            <person name="Rajewski A."/>
            <person name="Carter-House D."/>
            <person name="Stajich J."/>
            <person name="Litt A."/>
        </authorList>
    </citation>
    <scope>NUCLEOTIDE SEQUENCE [LARGE SCALE GENOMIC DNA]</scope>
    <source>
        <strain evidence="2">AR-01</strain>
    </source>
</reference>
<organism evidence="2 3">
    <name type="scientific">Datura stramonium</name>
    <name type="common">Jimsonweed</name>
    <name type="synonym">Common thornapple</name>
    <dbReference type="NCBI Taxonomy" id="4076"/>
    <lineage>
        <taxon>Eukaryota</taxon>
        <taxon>Viridiplantae</taxon>
        <taxon>Streptophyta</taxon>
        <taxon>Embryophyta</taxon>
        <taxon>Tracheophyta</taxon>
        <taxon>Spermatophyta</taxon>
        <taxon>Magnoliopsida</taxon>
        <taxon>eudicotyledons</taxon>
        <taxon>Gunneridae</taxon>
        <taxon>Pentapetalae</taxon>
        <taxon>asterids</taxon>
        <taxon>lamiids</taxon>
        <taxon>Solanales</taxon>
        <taxon>Solanaceae</taxon>
        <taxon>Solanoideae</taxon>
        <taxon>Datureae</taxon>
        <taxon>Datura</taxon>
    </lineage>
</organism>
<comment type="caution">
    <text evidence="2">The sequence shown here is derived from an EMBL/GenBank/DDBJ whole genome shotgun (WGS) entry which is preliminary data.</text>
</comment>
<proteinExistence type="predicted"/>
<evidence type="ECO:0000313" key="2">
    <source>
        <dbReference type="EMBL" id="MCD9642006.1"/>
    </source>
</evidence>
<keyword evidence="1" id="KW-1133">Transmembrane helix</keyword>
<keyword evidence="1" id="KW-0472">Membrane</keyword>
<dbReference type="Proteomes" id="UP000823775">
    <property type="component" value="Unassembled WGS sequence"/>
</dbReference>
<keyword evidence="1" id="KW-0812">Transmembrane</keyword>
<feature type="transmembrane region" description="Helical" evidence="1">
    <location>
        <begin position="216"/>
        <end position="236"/>
    </location>
</feature>